<feature type="compositionally biased region" description="Basic and acidic residues" evidence="2">
    <location>
        <begin position="189"/>
        <end position="214"/>
    </location>
</feature>
<feature type="coiled-coil region" evidence="1">
    <location>
        <begin position="451"/>
        <end position="630"/>
    </location>
</feature>
<keyword evidence="3" id="KW-1185">Reference proteome</keyword>
<evidence type="ECO:0000313" key="3">
    <source>
        <dbReference type="Proteomes" id="UP000694843"/>
    </source>
</evidence>
<feature type="coiled-coil region" evidence="1">
    <location>
        <begin position="1209"/>
        <end position="1271"/>
    </location>
</feature>
<feature type="compositionally biased region" description="Basic and acidic residues" evidence="2">
    <location>
        <begin position="2371"/>
        <end position="2384"/>
    </location>
</feature>
<organism evidence="3 4">
    <name type="scientific">Hyalella azteca</name>
    <name type="common">Amphipod</name>
    <dbReference type="NCBI Taxonomy" id="294128"/>
    <lineage>
        <taxon>Eukaryota</taxon>
        <taxon>Metazoa</taxon>
        <taxon>Ecdysozoa</taxon>
        <taxon>Arthropoda</taxon>
        <taxon>Crustacea</taxon>
        <taxon>Multicrustacea</taxon>
        <taxon>Malacostraca</taxon>
        <taxon>Eumalacostraca</taxon>
        <taxon>Peracarida</taxon>
        <taxon>Amphipoda</taxon>
        <taxon>Senticaudata</taxon>
        <taxon>Talitrida</taxon>
        <taxon>Talitroidea</taxon>
        <taxon>Hyalellidae</taxon>
        <taxon>Hyalella</taxon>
    </lineage>
</organism>
<feature type="region of interest" description="Disordered" evidence="2">
    <location>
        <begin position="1"/>
        <end position="32"/>
    </location>
</feature>
<dbReference type="OMA" id="MANCISE"/>
<evidence type="ECO:0000313" key="4">
    <source>
        <dbReference type="RefSeq" id="XP_018022147.1"/>
    </source>
</evidence>
<feature type="coiled-coil region" evidence="1">
    <location>
        <begin position="659"/>
        <end position="743"/>
    </location>
</feature>
<dbReference type="KEGG" id="hazt:108678285"/>
<feature type="coiled-coil region" evidence="1">
    <location>
        <begin position="2524"/>
        <end position="2577"/>
    </location>
</feature>
<proteinExistence type="predicted"/>
<feature type="coiled-coil region" evidence="1">
    <location>
        <begin position="768"/>
        <end position="907"/>
    </location>
</feature>
<feature type="coiled-coil region" evidence="1">
    <location>
        <begin position="1796"/>
        <end position="1827"/>
    </location>
</feature>
<sequence>MYWSGGDSEPPDTCQLPAMAGSSSAAGTTPQVQQELHQLQEQLAAQQQLLGNLKNKMPQASSQDITTRLAAMRSRLNRPPPKHNKKTDAKLPSDIVDCQMLHTESMSVDSSTQPFEVVLKESERGMLSESSKMGGSLADVSVMSGHVRALDASSQNAACDPSIEGIPKKARTSSFSEGSSQSKIQLLRKQLDEKRTKYERQQRDNKEKKASMDEMKKKMEKLRCELEQRNDFIQNLEKGIIPLHSQPTTQQLCQQLLQKDAIVLGLTARVAELESQCQDQADQLGERDSLIEARTEAVTLITKDRDEKIMKMMEDLEERENCMRDLQHRLTAQEEKWKSERDNLTRTLAERSSRLAQVEETQRRTESIRFELAARNAELQEKIVSLQSNLTEVTASMEEEKTKNQLSQNSIQDLKQKLCKAEAHGKSKLKSLEKQVKAIKTGEGQPSGQNILDLHNQIAELEEEKGNLQLRLVDFDDLKSANSTLEESATALRKKLDELTKELDDKSVFISTLENEKIKLVELLNDREKKMVDLEINSSHLQVEVHEISKIKLELEGKVKELNDKNELISGELAELQNEFKLQIEAKENTSSDNDKEELEKNLRELTKELESARKLYEIREKEVETLKEKAKSCELSEQETLEANQRLLGILTDKENSLASYAIEMDSWSDTKAQLENEIRELHERCQRMELEAESEKATQVDEMRRLHKLLADKDSELESLLDEHKIEIQKLLDSVRQTESLQDKLSEMEELFDRTGDELASFKKRNSRLEKAIADNEKVISSLKTELKNLQEALDDNKERIWNYEQLVKELKSDARKTEQNAAKLAELKKETEKCLENKSRELEKLQKDLNNSQKMLEDAQANLIDRTEEVTSLSLERESLLEQVREQQSLADNKQQQIASLAAEIASRSSGVLEQDSVVQMSTADADFIKKCYEEMEAKLTLKNKLLTDVQNQLDACIFDVKQCQAELLEREVTIQDLTTRLAQNEDRENQQRVGIQDLQSNFVTEQKANEELQSNLLQELKLREELQRSLTIEQTTRSELYDTLEQEKELRAELQNSLESYQLAQESVQRQCDFMNSELARSSELTSSLSAQVTERDQQLTELQQELNSIQQVLNEREQQLAEVQRNLTDSNSQLAELQLKLAAREKQAEEMQQKLDAATSQLEKSTMQCAEVSAYQEQAAANATANEQQLQWNQDQVMQMQLDHESKQKLIEEMQSRIEELVAQAEHKDAQTKEFLSELNERQQRISCLESELMAIKSEYDVLMEQYQSASSYYSSLQAEYENLNQSSLSVSSELQLKTTALQEVSDKNVYLEANLDELRRSTAERESSLQNYIEELKDKNSCLESQLATVTDSNVVNFGVNENRTEIEASQRRIRELEEQLNEAVVARDSARSELATRTNAVSVGGERHLEERCRMLEAQLEDAALKIAQLETSLGTASGGAVERQNSLASEELGEVDLGGDGGRASPELRGLQQALLEKTALVEQMQEQLTSLKHSAHSQQEEMAWLNQKIQGLQETNKKLEDRRQELQQQLLQEAEQNSTLCEKITSLEQTLVDVREELSASQSSSSDLIATLNQQLEERNALASSLTSELEAERAQRLHLENISIDKKPSSDKQVDEVIASSEAVQTYGTASMLFSVATTAEASAASWFSDHSAEQRSAVDLMPAPLLEEQTLQPPATTATLVADDAVGAAQEADVNIAEMQYKLAWYEEQWGPFTTLYNELLQQHEEAKTKISQLTALIDATSETGVIHCESSVEGEAHARTDVPLGASVAGGSSDEQMSLSSEPYAALLAQYQESCRRVELLEQQLHEQKQQLQQTLPVGNAVVAADVAAATQSIHATSTQSAASFFTKSGQVSSSGGANFFDAAPAKLDLQATSPSLEERFLAATRDNERLLGEVTEAKKILLETTEQLHAEQISLQRVQAELQLIQQGGSGRMTELEQMVGSAEAEIAKLRGQLNTSQEELNRLQSLVLELEESQEARDSKAAGQLGSLEESLGLLRRENSTLRSELEVMEGENSRRSTDIEILESENTRLRTDLETSSQAAQMLEAEKESLVVEIQRLETGMKRLREQVAQGDEALTQSSDQIRALHEQLLATQEQLMHQQQLSAQQHEQLTAAELKLQEQLVELQQQQLSTQLAEAAAQQCLQAQEAKSTAGPAIEAHELHEEELDWGSEGCKDVEHLQRSSSQDASLREEVRTLKEQLIAAEKERNGLSDDLQAAKIKSGKLLQKVKGLQSANEALQKDVSKLKSKGGLSDLDQALEEEFKHQVAQAQAERDELKQKLEEFVKEKDQLTRQNEVLKDAHDRLIEIKEDQEAQIRVFSIRNQDLEANVGSLEWRISELEETVEEERRRPRATSEATMKEGDEQPSSEDTKHLKDRIIALESQLDELSSNYMKIESLNKDLNGRLGELEAENARLLSIKESLDAELKLSQQTNIKANEDVGVYKEAFIEQQGQFEKLTEEKNSLSNDLGATDYQLRTMKSAYNALFEEHEEMKADNAAMKHDFLTLEGERDRLLEDVAGLTAELEAYRQETIEGTVRGLEDELAALRETCNALKEEATEHGAQQAAMQDEVLRLTRDLRFSHSLLDDLQTRLQQKEQNERISNSAVEMLARRERYTEAESAALAKQNETLTEELARRRREMDNLEEQVRHWQQQTQHLSRQVESADASLSRLSEAAVSPAESSAELEAALASLHLRDLRCHQLIIEINKLVEERDSLQLRLSAALRSNQDLVRRCQGAAADAGEAPLASPAGDDISPPLKTKLDELRELNDVVEQKTMASVPPHPTIVTPEYTLTRETQATSSTLINWIMGRTTPRVMHV</sequence>
<feature type="compositionally biased region" description="Low complexity" evidence="2">
    <location>
        <begin position="20"/>
        <end position="32"/>
    </location>
</feature>
<keyword evidence="1" id="KW-0175">Coiled coil</keyword>
<dbReference type="Proteomes" id="UP000694843">
    <property type="component" value="Unplaced"/>
</dbReference>
<reference evidence="4" key="1">
    <citation type="submission" date="2025-08" db="UniProtKB">
        <authorList>
            <consortium name="RefSeq"/>
        </authorList>
    </citation>
    <scope>IDENTIFICATION</scope>
    <source>
        <tissue evidence="4">Whole organism</tissue>
    </source>
</reference>
<dbReference type="OrthoDB" id="2441647at2759"/>
<name>A0A8B7P8L0_HYAAZ</name>
<feature type="compositionally biased region" description="Polar residues" evidence="2">
    <location>
        <begin position="172"/>
        <end position="184"/>
    </location>
</feature>
<feature type="coiled-coil region" evidence="1">
    <location>
        <begin position="316"/>
        <end position="417"/>
    </location>
</feature>
<dbReference type="Gene3D" id="1.20.5.340">
    <property type="match status" value="1"/>
</dbReference>
<feature type="coiled-coil region" evidence="1">
    <location>
        <begin position="2634"/>
        <end position="2675"/>
    </location>
</feature>
<evidence type="ECO:0000256" key="2">
    <source>
        <dbReference type="SAM" id="MobiDB-lite"/>
    </source>
</evidence>
<feature type="region of interest" description="Disordered" evidence="2">
    <location>
        <begin position="2354"/>
        <end position="2384"/>
    </location>
</feature>
<feature type="region of interest" description="Disordered" evidence="2">
    <location>
        <begin position="157"/>
        <end position="214"/>
    </location>
</feature>
<feature type="coiled-coil region" evidence="1">
    <location>
        <begin position="2714"/>
        <end position="2741"/>
    </location>
</feature>
<dbReference type="PANTHER" id="PTHR23159">
    <property type="entry name" value="CENTROSOMAL PROTEIN 2"/>
    <property type="match status" value="1"/>
</dbReference>
<gene>
    <name evidence="4" type="primary">LOC108678285</name>
</gene>
<dbReference type="RefSeq" id="XP_018022147.1">
    <property type="nucleotide sequence ID" value="XM_018166658.1"/>
</dbReference>
<dbReference type="PANTHER" id="PTHR23159:SF31">
    <property type="entry name" value="CENTROSOME-ASSOCIATED PROTEIN CEP250 ISOFORM X1"/>
    <property type="match status" value="1"/>
</dbReference>
<feature type="coiled-coil region" evidence="1">
    <location>
        <begin position="1946"/>
        <end position="2089"/>
    </location>
</feature>
<feature type="coiled-coil region" evidence="1">
    <location>
        <begin position="1307"/>
        <end position="1440"/>
    </location>
</feature>
<dbReference type="GeneID" id="108678285"/>
<evidence type="ECO:0000256" key="1">
    <source>
        <dbReference type="SAM" id="Coils"/>
    </source>
</evidence>
<dbReference type="Gene3D" id="1.10.287.1490">
    <property type="match status" value="1"/>
</dbReference>
<protein>
    <submittedName>
        <fullName evidence="4">Protein lava lamp isoform X1</fullName>
    </submittedName>
</protein>
<feature type="coiled-coil region" evidence="1">
    <location>
        <begin position="1476"/>
        <end position="1552"/>
    </location>
</feature>
<feature type="coiled-coil region" evidence="1">
    <location>
        <begin position="999"/>
        <end position="1173"/>
    </location>
</feature>
<accession>A0A8B7P8L0</accession>